<dbReference type="EMBL" id="APBN01000006">
    <property type="protein sequence ID" value="EMT51760.1"/>
    <property type="molecule type" value="Genomic_DNA"/>
</dbReference>
<gene>
    <name evidence="3" type="ORF">I532_15496</name>
</gene>
<dbReference type="InterPro" id="IPR038765">
    <property type="entry name" value="Papain-like_cys_pep_sf"/>
</dbReference>
<protein>
    <submittedName>
        <fullName evidence="3">Transglutaminase</fullName>
    </submittedName>
</protein>
<feature type="signal peptide" evidence="1">
    <location>
        <begin position="1"/>
        <end position="24"/>
    </location>
</feature>
<keyword evidence="4" id="KW-1185">Reference proteome</keyword>
<dbReference type="Proteomes" id="UP000012081">
    <property type="component" value="Unassembled WGS sequence"/>
</dbReference>
<dbReference type="SUPFAM" id="SSF54001">
    <property type="entry name" value="Cysteine proteinases"/>
    <property type="match status" value="1"/>
</dbReference>
<evidence type="ECO:0000313" key="4">
    <source>
        <dbReference type="Proteomes" id="UP000012081"/>
    </source>
</evidence>
<dbReference type="SMART" id="SM00460">
    <property type="entry name" value="TGc"/>
    <property type="match status" value="1"/>
</dbReference>
<dbReference type="AlphaFoldDB" id="M8E8F3"/>
<accession>M8E8F3</accession>
<dbReference type="PATRIC" id="fig|1300222.3.peg.3244"/>
<organism evidence="3 4">
    <name type="scientific">Brevibacillus borstelensis AK1</name>
    <dbReference type="NCBI Taxonomy" id="1300222"/>
    <lineage>
        <taxon>Bacteria</taxon>
        <taxon>Bacillati</taxon>
        <taxon>Bacillota</taxon>
        <taxon>Bacilli</taxon>
        <taxon>Bacillales</taxon>
        <taxon>Paenibacillaceae</taxon>
        <taxon>Brevibacillus</taxon>
    </lineage>
</organism>
<feature type="domain" description="Transglutaminase-like" evidence="2">
    <location>
        <begin position="181"/>
        <end position="241"/>
    </location>
</feature>
<dbReference type="Pfam" id="PF01841">
    <property type="entry name" value="Transglut_core"/>
    <property type="match status" value="1"/>
</dbReference>
<dbReference type="GeneID" id="89501715"/>
<proteinExistence type="predicted"/>
<evidence type="ECO:0000259" key="2">
    <source>
        <dbReference type="SMART" id="SM00460"/>
    </source>
</evidence>
<dbReference type="STRING" id="1300222.I532_15496"/>
<evidence type="ECO:0000256" key="1">
    <source>
        <dbReference type="SAM" id="SignalP"/>
    </source>
</evidence>
<reference evidence="3 4" key="1">
    <citation type="submission" date="2013-03" db="EMBL/GenBank/DDBJ databases">
        <title>Assembly of a new bacterial strain Brevibacillus borstelensis AK1.</title>
        <authorList>
            <person name="Rajan I."/>
            <person name="PoliReddy D."/>
            <person name="Sugumar T."/>
            <person name="Rathinam K."/>
            <person name="Alqarawi S."/>
            <person name="Khalil A.B."/>
            <person name="Sivakumar N."/>
        </authorList>
    </citation>
    <scope>NUCLEOTIDE SEQUENCE [LARGE SCALE GENOMIC DNA]</scope>
    <source>
        <strain evidence="3 4">AK1</strain>
    </source>
</reference>
<dbReference type="InterPro" id="IPR002931">
    <property type="entry name" value="Transglutaminase-like"/>
</dbReference>
<comment type="caution">
    <text evidence="3">The sequence shown here is derived from an EMBL/GenBank/DDBJ whole genome shotgun (WGS) entry which is preliminary data.</text>
</comment>
<dbReference type="OrthoDB" id="9787782at2"/>
<sequence>MFFRRLSMTVVGMCLLAAPATAWASSAPSFIDVSELNNGIVKVQHHHSAQPVNEKVKITKDNQNFYYSVKDNNRFPLQLGDGKYTITLLQHVANNKYRSIESKEVNLTASSPQAVFLQPIQMIYWNDKTNATAKARELTKGLKTDKEKVQAIYNYVIQNVQYDYAKANQVTSEYIPSVDATLTAGQGICYDYASLFAAMLRSQGIPAKLVMGRKNDIPQYHAWNEIYLKETNEWITVDTTYDSIMVKGTKKPAMIKNKSEYVIEKQY</sequence>
<dbReference type="RefSeq" id="WP_003389336.1">
    <property type="nucleotide sequence ID" value="NZ_APBN01000006.1"/>
</dbReference>
<keyword evidence="1" id="KW-0732">Signal</keyword>
<evidence type="ECO:0000313" key="3">
    <source>
        <dbReference type="EMBL" id="EMT51760.1"/>
    </source>
</evidence>
<dbReference type="PANTHER" id="PTHR33490">
    <property type="entry name" value="BLR5614 PROTEIN-RELATED"/>
    <property type="match status" value="1"/>
</dbReference>
<name>M8E8F3_9BACL</name>
<feature type="chain" id="PRO_5004095579" evidence="1">
    <location>
        <begin position="25"/>
        <end position="267"/>
    </location>
</feature>
<dbReference type="Gene3D" id="3.10.620.30">
    <property type="match status" value="1"/>
</dbReference>